<organism evidence="10 11">
    <name type="scientific">Protea cynaroides</name>
    <dbReference type="NCBI Taxonomy" id="273540"/>
    <lineage>
        <taxon>Eukaryota</taxon>
        <taxon>Viridiplantae</taxon>
        <taxon>Streptophyta</taxon>
        <taxon>Embryophyta</taxon>
        <taxon>Tracheophyta</taxon>
        <taxon>Spermatophyta</taxon>
        <taxon>Magnoliopsida</taxon>
        <taxon>Proteales</taxon>
        <taxon>Proteaceae</taxon>
        <taxon>Protea</taxon>
    </lineage>
</organism>
<dbReference type="GO" id="GO:0005656">
    <property type="term" value="C:nuclear pre-replicative complex"/>
    <property type="evidence" value="ECO:0007669"/>
    <property type="project" value="TreeGrafter"/>
</dbReference>
<evidence type="ECO:0000256" key="6">
    <source>
        <dbReference type="SAM" id="Coils"/>
    </source>
</evidence>
<dbReference type="Pfam" id="PF07034">
    <property type="entry name" value="ORC3_N"/>
    <property type="match status" value="1"/>
</dbReference>
<protein>
    <recommendedName>
        <fullName evidence="12">Origin recognition complex subunit 3</fullName>
    </recommendedName>
</protein>
<comment type="caution">
    <text evidence="10">The sequence shown here is derived from an EMBL/GenBank/DDBJ whole genome shotgun (WGS) entry which is preliminary data.</text>
</comment>
<comment type="subcellular location">
    <subcellularLocation>
        <location evidence="1">Nucleus</location>
    </subcellularLocation>
</comment>
<proteinExistence type="inferred from homology"/>
<gene>
    <name evidence="10" type="ORF">NE237_017170</name>
</gene>
<evidence type="ECO:0000256" key="4">
    <source>
        <dbReference type="ARBA" id="ARBA00023125"/>
    </source>
</evidence>
<dbReference type="Proteomes" id="UP001141806">
    <property type="component" value="Unassembled WGS sequence"/>
</dbReference>
<evidence type="ECO:0000313" key="10">
    <source>
        <dbReference type="EMBL" id="KAJ4965321.1"/>
    </source>
</evidence>
<feature type="domain" description="Origin recognition complex subunit 3 winged helix C-terminal" evidence="9">
    <location>
        <begin position="614"/>
        <end position="741"/>
    </location>
</feature>
<dbReference type="GO" id="GO:0003688">
    <property type="term" value="F:DNA replication origin binding"/>
    <property type="evidence" value="ECO:0007669"/>
    <property type="project" value="TreeGrafter"/>
</dbReference>
<keyword evidence="6" id="KW-0175">Coiled coil</keyword>
<dbReference type="PANTHER" id="PTHR12748">
    <property type="entry name" value="ORIGIN RECOGNITION COMPLEX SUBUNIT 3"/>
    <property type="match status" value="1"/>
</dbReference>
<evidence type="ECO:0000256" key="7">
    <source>
        <dbReference type="SAM" id="MobiDB-lite"/>
    </source>
</evidence>
<keyword evidence="4" id="KW-0238">DNA-binding</keyword>
<dbReference type="AlphaFoldDB" id="A0A9Q0K7I8"/>
<keyword evidence="11" id="KW-1185">Reference proteome</keyword>
<dbReference type="OrthoDB" id="10265211at2759"/>
<accession>A0A9Q0K7I8</accession>
<dbReference type="GO" id="GO:0031261">
    <property type="term" value="C:DNA replication preinitiation complex"/>
    <property type="evidence" value="ECO:0007669"/>
    <property type="project" value="TreeGrafter"/>
</dbReference>
<evidence type="ECO:0000313" key="11">
    <source>
        <dbReference type="Proteomes" id="UP001141806"/>
    </source>
</evidence>
<reference evidence="10" key="1">
    <citation type="journal article" date="2023" name="Plant J.">
        <title>The genome of the king protea, Protea cynaroides.</title>
        <authorList>
            <person name="Chang J."/>
            <person name="Duong T.A."/>
            <person name="Schoeman C."/>
            <person name="Ma X."/>
            <person name="Roodt D."/>
            <person name="Barker N."/>
            <person name="Li Z."/>
            <person name="Van de Peer Y."/>
            <person name="Mizrachi E."/>
        </authorList>
    </citation>
    <scope>NUCLEOTIDE SEQUENCE</scope>
    <source>
        <tissue evidence="10">Young leaves</tissue>
    </source>
</reference>
<dbReference type="InterPro" id="IPR045667">
    <property type="entry name" value="ORC3_N"/>
</dbReference>
<sequence length="743" mass="83375">MAPSATPDSPPATPISDNEENSLQPFFVLHKGVPQISERKASGPGKTRRKICLSPTSPTAAEKSKVDVVDEEDGHQYKQLRIEAFDLVWSRIENTIKDVLREINISVFDEIHSWLRQCFSTIRSSGTPGVSEITRSYPLFTDLTCRQIFTGLVFTRNVEFVDDLLTFQELGEHLKSCGCHVCNLSSLDFSTKNGLGGCLRSLLRRLVMVTPETADIAILASWYCEEGNCSPLVVIIDDMERCSGSVLAEFIMLLSEWVIKIPVILIMGITTTIDAPRSLLPSNALQKLCPCKFTLGSPAERMDSIVEAVLLKSCFGFTVGYKVANFLRNYFLKQDGTVTSFIRALKIACAKHFYMEPLSFMARGFLEDDSQSFWSAKCVHLPEGVLKCAFDLPSCEKNKMAEETSENLANGLSDLKNSVKNWASVVLCLYEAGKFQNMLLLDILCEALDPALCNSNALDNHVEIGNDSAKPSSLDHYPLGGQYAGLRKGSFISQAVSRVRDLPLVPLSQLLKNWRKQSKEITELQDKVKELQSMLKHEENGKSLTRAAADTLKRPSRSAWNMEKDTKTVNDKAARLMLYMVRKYLKPIECVPFHEIICFKLVDILQSTLIGDPRRRIQLDLLNSRNYLQCNCCSKSGDAILPSMHDTSILYTLAQEHGDLINLHDWFQSFKTIVLQPITKGKQKVKKSPSSKKGKYMNDSQDTSEALIQARFCRALTELRITGLFRMPSKRRPDFVQRVAFGL</sequence>
<evidence type="ECO:0008006" key="12">
    <source>
        <dbReference type="Google" id="ProtNLM"/>
    </source>
</evidence>
<evidence type="ECO:0000256" key="3">
    <source>
        <dbReference type="ARBA" id="ARBA00022705"/>
    </source>
</evidence>
<dbReference type="GO" id="GO:0005664">
    <property type="term" value="C:nuclear origin of replication recognition complex"/>
    <property type="evidence" value="ECO:0007669"/>
    <property type="project" value="InterPro"/>
</dbReference>
<feature type="region of interest" description="Disordered" evidence="7">
    <location>
        <begin position="1"/>
        <end position="20"/>
    </location>
</feature>
<evidence type="ECO:0000256" key="2">
    <source>
        <dbReference type="ARBA" id="ARBA00010977"/>
    </source>
</evidence>
<keyword evidence="3" id="KW-0235">DNA replication</keyword>
<dbReference type="EMBL" id="JAMYWD010000007">
    <property type="protein sequence ID" value="KAJ4965321.1"/>
    <property type="molecule type" value="Genomic_DNA"/>
</dbReference>
<dbReference type="PANTHER" id="PTHR12748:SF0">
    <property type="entry name" value="ORIGIN RECOGNITION COMPLEX SUBUNIT 3"/>
    <property type="match status" value="1"/>
</dbReference>
<name>A0A9Q0K7I8_9MAGN</name>
<evidence type="ECO:0000259" key="9">
    <source>
        <dbReference type="Pfam" id="PF18137"/>
    </source>
</evidence>
<evidence type="ECO:0000259" key="8">
    <source>
        <dbReference type="Pfam" id="PF07034"/>
    </source>
</evidence>
<dbReference type="InterPro" id="IPR040855">
    <property type="entry name" value="ORC_WH_C"/>
</dbReference>
<dbReference type="CDD" id="cd20704">
    <property type="entry name" value="Orc3"/>
    <property type="match status" value="1"/>
</dbReference>
<comment type="similarity">
    <text evidence="2">Belongs to the ORC3 family.</text>
</comment>
<feature type="domain" description="Origin recognition complex subunit 3 N-terminal" evidence="8">
    <location>
        <begin position="51"/>
        <end position="361"/>
    </location>
</feature>
<feature type="coiled-coil region" evidence="6">
    <location>
        <begin position="507"/>
        <end position="541"/>
    </location>
</feature>
<dbReference type="Pfam" id="PF18137">
    <property type="entry name" value="WHD_ORC"/>
    <property type="match status" value="1"/>
</dbReference>
<evidence type="ECO:0000256" key="5">
    <source>
        <dbReference type="ARBA" id="ARBA00023242"/>
    </source>
</evidence>
<dbReference type="InterPro" id="IPR020795">
    <property type="entry name" value="ORC3"/>
</dbReference>
<keyword evidence="5" id="KW-0539">Nucleus</keyword>
<dbReference type="GO" id="GO:0006270">
    <property type="term" value="P:DNA replication initiation"/>
    <property type="evidence" value="ECO:0007669"/>
    <property type="project" value="TreeGrafter"/>
</dbReference>
<evidence type="ECO:0000256" key="1">
    <source>
        <dbReference type="ARBA" id="ARBA00004123"/>
    </source>
</evidence>